<gene>
    <name evidence="4" type="ORF">BECKDK2373B_GA0170837_109216</name>
</gene>
<proteinExistence type="predicted"/>
<dbReference type="InterPro" id="IPR011049">
    <property type="entry name" value="Serralysin-like_metalloprot_C"/>
</dbReference>
<dbReference type="PANTHER" id="PTHR38340">
    <property type="entry name" value="S-LAYER PROTEIN"/>
    <property type="match status" value="1"/>
</dbReference>
<protein>
    <submittedName>
        <fullName evidence="4">Hemolysin-type calcium-binding repeat-containing protein</fullName>
    </submittedName>
</protein>
<keyword evidence="2" id="KW-0964">Secreted</keyword>
<evidence type="ECO:0000256" key="1">
    <source>
        <dbReference type="ARBA" id="ARBA00004613"/>
    </source>
</evidence>
<keyword evidence="3" id="KW-0106">Calcium</keyword>
<dbReference type="Gene3D" id="2.150.10.10">
    <property type="entry name" value="Serralysin-like metalloprotease, C-terminal"/>
    <property type="match status" value="1"/>
</dbReference>
<dbReference type="PROSITE" id="PS00330">
    <property type="entry name" value="HEMOLYSIN_CALCIUM"/>
    <property type="match status" value="2"/>
</dbReference>
<dbReference type="InterPro" id="IPR018511">
    <property type="entry name" value="Hemolysin-typ_Ca-bd_CS"/>
</dbReference>
<evidence type="ECO:0000256" key="3">
    <source>
        <dbReference type="ARBA" id="ARBA00022837"/>
    </source>
</evidence>
<dbReference type="GO" id="GO:0005509">
    <property type="term" value="F:calcium ion binding"/>
    <property type="evidence" value="ECO:0007669"/>
    <property type="project" value="InterPro"/>
</dbReference>
<dbReference type="EMBL" id="CAADEX010000092">
    <property type="protein sequence ID" value="VFJ60439.1"/>
    <property type="molecule type" value="Genomic_DNA"/>
</dbReference>
<evidence type="ECO:0000256" key="2">
    <source>
        <dbReference type="ARBA" id="ARBA00022525"/>
    </source>
</evidence>
<accession>A0A450T1Q7</accession>
<dbReference type="InterPro" id="IPR001343">
    <property type="entry name" value="Hemolysn_Ca-bd"/>
</dbReference>
<dbReference type="AlphaFoldDB" id="A0A450T1Q7"/>
<name>A0A450T1Q7_9GAMM</name>
<evidence type="ECO:0000313" key="4">
    <source>
        <dbReference type="EMBL" id="VFJ60439.1"/>
    </source>
</evidence>
<reference evidence="4" key="1">
    <citation type="submission" date="2019-02" db="EMBL/GenBank/DDBJ databases">
        <authorList>
            <person name="Gruber-Vodicka R. H."/>
            <person name="Seah K. B. B."/>
        </authorList>
    </citation>
    <scope>NUCLEOTIDE SEQUENCE</scope>
    <source>
        <strain evidence="4">BECK_DK47</strain>
    </source>
</reference>
<comment type="subcellular location">
    <subcellularLocation>
        <location evidence="1">Secreted</location>
    </subcellularLocation>
</comment>
<sequence>MYGGTGNDIFTVNQANDTVKEYTNQGVDEVRSYVSYTLPDNVENLTLIDEWGFDPDSSATGNELANTLIGNNGDNTLTGLSGDDDITGNDGDDILNGGAGNDVIWGNDGSDRISGGTGNDFLWGGAKADVLSGGSGTDTFYFYQPSDGHDSITDFQSGIDKIWVKSANFENLSLGLLTADRFISGSNPTPTNGNAGFLYNTSTGVLTFDSNGNSGIDSWGQTAIATLVTRPSNFSYSDIQIVA</sequence>
<organism evidence="4">
    <name type="scientific">Candidatus Kentrum sp. DK</name>
    <dbReference type="NCBI Taxonomy" id="2126562"/>
    <lineage>
        <taxon>Bacteria</taxon>
        <taxon>Pseudomonadati</taxon>
        <taxon>Pseudomonadota</taxon>
        <taxon>Gammaproteobacteria</taxon>
        <taxon>Candidatus Kentrum</taxon>
    </lineage>
</organism>
<dbReference type="PANTHER" id="PTHR38340:SF1">
    <property type="entry name" value="S-LAYER PROTEIN"/>
    <property type="match status" value="1"/>
</dbReference>
<dbReference type="GO" id="GO:0005615">
    <property type="term" value="C:extracellular space"/>
    <property type="evidence" value="ECO:0007669"/>
    <property type="project" value="InterPro"/>
</dbReference>
<dbReference type="SUPFAM" id="SSF51120">
    <property type="entry name" value="beta-Roll"/>
    <property type="match status" value="1"/>
</dbReference>
<dbReference type="Pfam" id="PF00353">
    <property type="entry name" value="HemolysinCabind"/>
    <property type="match status" value="2"/>
</dbReference>
<dbReference type="InterPro" id="IPR050557">
    <property type="entry name" value="RTX_toxin/Mannuronan_C5-epim"/>
</dbReference>
<dbReference type="PRINTS" id="PR00313">
    <property type="entry name" value="CABNDNGRPT"/>
</dbReference>